<dbReference type="RefSeq" id="WP_161444519.1">
    <property type="nucleotide sequence ID" value="NZ_WXWV01000203.1"/>
</dbReference>
<evidence type="ECO:0000313" key="1">
    <source>
        <dbReference type="EMBL" id="NAW65458.1"/>
    </source>
</evidence>
<sequence>MTSKFDYYEVVKVNSEQPSLSEINGLEGAVLGFVQDDNGLYWYAVEIFASGECWDVQENGLMTTGKIMKREDFYTGESVTVSVNQDGEGELK</sequence>
<reference evidence="1 2" key="1">
    <citation type="submission" date="2017-05" db="EMBL/GenBank/DDBJ databases">
        <title>High clonality and local adaptation shapes Vibrionaceae linages within an endangered oasis.</title>
        <authorList>
            <person name="Vazquez-Rosas-Landa M."/>
        </authorList>
    </citation>
    <scope>NUCLEOTIDE SEQUENCE [LARGE SCALE GENOMIC DNA]</scope>
    <source>
        <strain evidence="1 2">P46_P4S1P180</strain>
    </source>
</reference>
<dbReference type="Pfam" id="PF15591">
    <property type="entry name" value="Imm31"/>
    <property type="match status" value="1"/>
</dbReference>
<dbReference type="Proteomes" id="UP000465712">
    <property type="component" value="Unassembled WGS sequence"/>
</dbReference>
<name>A0A7X4WB15_9GAMM</name>
<protein>
    <submittedName>
        <fullName evidence="1">Uncharacterized protein</fullName>
    </submittedName>
</protein>
<proteinExistence type="predicted"/>
<organism evidence="1 2">
    <name type="scientific">Photobacterium halotolerans</name>
    <dbReference type="NCBI Taxonomy" id="265726"/>
    <lineage>
        <taxon>Bacteria</taxon>
        <taxon>Pseudomonadati</taxon>
        <taxon>Pseudomonadota</taxon>
        <taxon>Gammaproteobacteria</taxon>
        <taxon>Vibrionales</taxon>
        <taxon>Vibrionaceae</taxon>
        <taxon>Photobacterium</taxon>
    </lineage>
</organism>
<dbReference type="EMBL" id="WXWW01000148">
    <property type="protein sequence ID" value="NAW65458.1"/>
    <property type="molecule type" value="Genomic_DNA"/>
</dbReference>
<dbReference type="AlphaFoldDB" id="A0A7X4WB15"/>
<accession>A0A7X4WB15</accession>
<evidence type="ECO:0000313" key="2">
    <source>
        <dbReference type="Proteomes" id="UP000465712"/>
    </source>
</evidence>
<gene>
    <name evidence="1" type="ORF">CAG72_09535</name>
</gene>
<dbReference type="InterPro" id="IPR028200">
    <property type="entry name" value="Imm31"/>
</dbReference>
<comment type="caution">
    <text evidence="1">The sequence shown here is derived from an EMBL/GenBank/DDBJ whole genome shotgun (WGS) entry which is preliminary data.</text>
</comment>